<sequence length="151" mass="16864">MVSTVAETSCAISLKELCTLSPKYVCHRELLRRQEEPANQRTSSTASSSWRRQESPLSRALVLGKRKGCSTFGPLSFQRRKTSLPSCRASRSSTTRSWNSTRATPGCEQEEKQEITDLKKRLLIGSLLVIVTPLKSRLCGDYCLLNKKSAI</sequence>
<feature type="compositionally biased region" description="Low complexity" evidence="1">
    <location>
        <begin position="86"/>
        <end position="104"/>
    </location>
</feature>
<dbReference type="AlphaFoldDB" id="B4FLF8"/>
<evidence type="ECO:0000256" key="1">
    <source>
        <dbReference type="SAM" id="MobiDB-lite"/>
    </source>
</evidence>
<feature type="region of interest" description="Disordered" evidence="1">
    <location>
        <begin position="83"/>
        <end position="106"/>
    </location>
</feature>
<evidence type="ECO:0000313" key="2">
    <source>
        <dbReference type="EMBL" id="ACF82951.1"/>
    </source>
</evidence>
<dbReference type="EMBL" id="BT037946">
    <property type="protein sequence ID" value="ACF82951.1"/>
    <property type="molecule type" value="mRNA"/>
</dbReference>
<organism evidence="2">
    <name type="scientific">Zea mays</name>
    <name type="common">Maize</name>
    <dbReference type="NCBI Taxonomy" id="4577"/>
    <lineage>
        <taxon>Eukaryota</taxon>
        <taxon>Viridiplantae</taxon>
        <taxon>Streptophyta</taxon>
        <taxon>Embryophyta</taxon>
        <taxon>Tracheophyta</taxon>
        <taxon>Spermatophyta</taxon>
        <taxon>Magnoliopsida</taxon>
        <taxon>Liliopsida</taxon>
        <taxon>Poales</taxon>
        <taxon>Poaceae</taxon>
        <taxon>PACMAD clade</taxon>
        <taxon>Panicoideae</taxon>
        <taxon>Andropogonodae</taxon>
        <taxon>Andropogoneae</taxon>
        <taxon>Tripsacinae</taxon>
        <taxon>Zea</taxon>
    </lineage>
</organism>
<protein>
    <submittedName>
        <fullName evidence="2">Uncharacterized protein</fullName>
    </submittedName>
</protein>
<reference evidence="2" key="1">
    <citation type="journal article" date="2009" name="PLoS Genet.">
        <title>Sequencing, mapping, and analysis of 27,455 maize full-length cDNAs.</title>
        <authorList>
            <person name="Soderlund C."/>
            <person name="Descour A."/>
            <person name="Kudrna D."/>
            <person name="Bomhoff M."/>
            <person name="Boyd L."/>
            <person name="Currie J."/>
            <person name="Angelova A."/>
            <person name="Collura K."/>
            <person name="Wissotski M."/>
            <person name="Ashley E."/>
            <person name="Morrow D."/>
            <person name="Fernandes J."/>
            <person name="Walbot V."/>
            <person name="Yu Y."/>
        </authorList>
    </citation>
    <scope>NUCLEOTIDE SEQUENCE</scope>
    <source>
        <strain evidence="2">B73</strain>
    </source>
</reference>
<proteinExistence type="evidence at transcript level"/>
<feature type="region of interest" description="Disordered" evidence="1">
    <location>
        <begin position="35"/>
        <end position="56"/>
    </location>
</feature>
<name>B4FLF8_MAIZE</name>
<accession>B4FLF8</accession>